<dbReference type="PANTHER" id="PTHR33112:SF10">
    <property type="entry name" value="TOL"/>
    <property type="match status" value="1"/>
</dbReference>
<dbReference type="Proteomes" id="UP001303647">
    <property type="component" value="Unassembled WGS sequence"/>
</dbReference>
<dbReference type="Pfam" id="PF06985">
    <property type="entry name" value="HET"/>
    <property type="match status" value="1"/>
</dbReference>
<reference evidence="2" key="2">
    <citation type="submission" date="2023-05" db="EMBL/GenBank/DDBJ databases">
        <authorList>
            <consortium name="Lawrence Berkeley National Laboratory"/>
            <person name="Steindorff A."/>
            <person name="Hensen N."/>
            <person name="Bonometti L."/>
            <person name="Westerberg I."/>
            <person name="Brannstrom I.O."/>
            <person name="Guillou S."/>
            <person name="Cros-Aarteil S."/>
            <person name="Calhoun S."/>
            <person name="Haridas S."/>
            <person name="Kuo A."/>
            <person name="Mondo S."/>
            <person name="Pangilinan J."/>
            <person name="Riley R."/>
            <person name="Labutti K."/>
            <person name="Andreopoulos B."/>
            <person name="Lipzen A."/>
            <person name="Chen C."/>
            <person name="Yanf M."/>
            <person name="Daum C."/>
            <person name="Ng V."/>
            <person name="Clum A."/>
            <person name="Ohm R."/>
            <person name="Martin F."/>
            <person name="Silar P."/>
            <person name="Natvig D."/>
            <person name="Lalanne C."/>
            <person name="Gautier V."/>
            <person name="Ament-Velasquez S.L."/>
            <person name="Kruys A."/>
            <person name="Hutchinson M.I."/>
            <person name="Powell A.J."/>
            <person name="Barry K."/>
            <person name="Miller A.N."/>
            <person name="Grigoriev I.V."/>
            <person name="Debuchy R."/>
            <person name="Gladieux P."/>
            <person name="Thoren M.H."/>
            <person name="Johannesson H."/>
        </authorList>
    </citation>
    <scope>NUCLEOTIDE SEQUENCE</scope>
    <source>
        <strain evidence="2">CBS 359.72</strain>
    </source>
</reference>
<dbReference type="InterPro" id="IPR010730">
    <property type="entry name" value="HET"/>
</dbReference>
<protein>
    <submittedName>
        <fullName evidence="2">HET-domain-containing protein</fullName>
    </submittedName>
</protein>
<dbReference type="AlphaFoldDB" id="A0AAN7CKF6"/>
<gene>
    <name evidence="2" type="ORF">C7999DRAFT_35908</name>
</gene>
<comment type="caution">
    <text evidence="2">The sequence shown here is derived from an EMBL/GenBank/DDBJ whole genome shotgun (WGS) entry which is preliminary data.</text>
</comment>
<dbReference type="PANTHER" id="PTHR33112">
    <property type="entry name" value="DOMAIN PROTEIN, PUTATIVE-RELATED"/>
    <property type="match status" value="1"/>
</dbReference>
<dbReference type="EMBL" id="MU857784">
    <property type="protein sequence ID" value="KAK4243759.1"/>
    <property type="molecule type" value="Genomic_DNA"/>
</dbReference>
<evidence type="ECO:0000313" key="3">
    <source>
        <dbReference type="Proteomes" id="UP001303647"/>
    </source>
</evidence>
<evidence type="ECO:0000313" key="2">
    <source>
        <dbReference type="EMBL" id="KAK4243759.1"/>
    </source>
</evidence>
<proteinExistence type="predicted"/>
<organism evidence="2 3">
    <name type="scientific">Corynascus novoguineensis</name>
    <dbReference type="NCBI Taxonomy" id="1126955"/>
    <lineage>
        <taxon>Eukaryota</taxon>
        <taxon>Fungi</taxon>
        <taxon>Dikarya</taxon>
        <taxon>Ascomycota</taxon>
        <taxon>Pezizomycotina</taxon>
        <taxon>Sordariomycetes</taxon>
        <taxon>Sordariomycetidae</taxon>
        <taxon>Sordariales</taxon>
        <taxon>Chaetomiaceae</taxon>
        <taxon>Corynascus</taxon>
    </lineage>
</organism>
<keyword evidence="3" id="KW-1185">Reference proteome</keyword>
<feature type="domain" description="Heterokaryon incompatibility" evidence="1">
    <location>
        <begin position="213"/>
        <end position="356"/>
    </location>
</feature>
<evidence type="ECO:0000259" key="1">
    <source>
        <dbReference type="Pfam" id="PF06985"/>
    </source>
</evidence>
<name>A0AAN7CKF6_9PEZI</name>
<reference evidence="2" key="1">
    <citation type="journal article" date="2023" name="Mol. Phylogenet. Evol.">
        <title>Genome-scale phylogeny and comparative genomics of the fungal order Sordariales.</title>
        <authorList>
            <person name="Hensen N."/>
            <person name="Bonometti L."/>
            <person name="Westerberg I."/>
            <person name="Brannstrom I.O."/>
            <person name="Guillou S."/>
            <person name="Cros-Aarteil S."/>
            <person name="Calhoun S."/>
            <person name="Haridas S."/>
            <person name="Kuo A."/>
            <person name="Mondo S."/>
            <person name="Pangilinan J."/>
            <person name="Riley R."/>
            <person name="LaButti K."/>
            <person name="Andreopoulos B."/>
            <person name="Lipzen A."/>
            <person name="Chen C."/>
            <person name="Yan M."/>
            <person name="Daum C."/>
            <person name="Ng V."/>
            <person name="Clum A."/>
            <person name="Steindorff A."/>
            <person name="Ohm R.A."/>
            <person name="Martin F."/>
            <person name="Silar P."/>
            <person name="Natvig D.O."/>
            <person name="Lalanne C."/>
            <person name="Gautier V."/>
            <person name="Ament-Velasquez S.L."/>
            <person name="Kruys A."/>
            <person name="Hutchinson M.I."/>
            <person name="Powell A.J."/>
            <person name="Barry K."/>
            <person name="Miller A.N."/>
            <person name="Grigoriev I.V."/>
            <person name="Debuchy R."/>
            <person name="Gladieux P."/>
            <person name="Hiltunen Thoren M."/>
            <person name="Johannesson H."/>
        </authorList>
    </citation>
    <scope>NUCLEOTIDE SEQUENCE</scope>
    <source>
        <strain evidence="2">CBS 359.72</strain>
    </source>
</reference>
<sequence length="688" mass="76928">MPLTQDALLQVWRPRPLACLCKKCEGVAKALDSRLSEGSRGTRFEHHKTLHDLTASADGGCALCGLFLSSFQGARPWPYKSEEPVQTGTVITSYEYQLYLYFPYEDGDLSYDEDERNQVEQLFLTYLVQAAPHEDLALDYDTPEPGTSTADALPLCKLWLQECRQSHNSCQYEADKYHVAGIPTRLIDISNPACPRLSLSIERASSTGGIVEYATLSHCWGKGGGANIATLTSSALNEFRELIPDAALPKTYRDAIHATWVLGFRYLWIDSLCIVQDSAEDWARESAMMSQVYRGASLNIAATSSKDAGPGAAGEAADGAAGGMREGTLYGLYPGTFDWISAKKDRLRRRAWVVQERFLSRRTLHLAQGQVFWECDEGPACETYPTGYPAAVFDENRLERWPGFGPDFSIRRARFSRELWPEIVRRYTRGRLTRETDMLVAIGGLARIMTEHFGGGGDGEEGGNQYVAGLWRERLEEQLCWSYAGPVRGRGRRIVPYTAPTWSWASLKGAEIAARIGCSQSELFVEVCDVRLTPYSSSGQPDAYGQLADATLRLRCRLLCPGSEIPGRGVRFDFSNKIIFCNTELDIQFGQKPLLYRSYYFLPVCRSPGPIRELEGLLLEPTWQKQGQYRRVGYFWVPWGAPSDDFQTEAEQQSLTASGAVKDVLDLSTFAMICENEHGEIQEYVDLV</sequence>
<accession>A0AAN7CKF6</accession>